<dbReference type="PROSITE" id="PS00134">
    <property type="entry name" value="TRYPSIN_HIS"/>
    <property type="match status" value="1"/>
</dbReference>
<feature type="signal peptide" evidence="3">
    <location>
        <begin position="1"/>
        <end position="22"/>
    </location>
</feature>
<dbReference type="GO" id="GO:0006508">
    <property type="term" value="P:proteolysis"/>
    <property type="evidence" value="ECO:0007669"/>
    <property type="project" value="InterPro"/>
</dbReference>
<dbReference type="InterPro" id="IPR050430">
    <property type="entry name" value="Peptidase_S1"/>
</dbReference>
<sequence length="309" mass="33518">MGFSMVLRCCFVACALLVTVSGLGLLDSQLEPARLVNRTGIPVNISPADDVHLSTTERLIFGKTASSIKNFPYVVGLFAKVAGVEIFLCTGIIVDKRVILTAAHCLNDFISDSQYRVCYASANLVNQKLRKCTTIVAKKVQNSFKSEETTGPFDFALLKTKGKIRSNRTAIARLDFRTSTTTKSKRLGFSVGFGQTPSGWDGKLRFLPVTHGLCGDIDNNKYFRCTSSNRQDGSGGLCSGDSGGPLIEGRISVPHTQRVIGILSWTLQVPGSPAPCSELGGGYSRLSRRDHQKFLQKAIKELGGRFKTA</sequence>
<dbReference type="GO" id="GO:0004252">
    <property type="term" value="F:serine-type endopeptidase activity"/>
    <property type="evidence" value="ECO:0007669"/>
    <property type="project" value="InterPro"/>
</dbReference>
<dbReference type="InterPro" id="IPR043504">
    <property type="entry name" value="Peptidase_S1_PA_chymotrypsin"/>
</dbReference>
<dbReference type="Gene3D" id="2.40.10.10">
    <property type="entry name" value="Trypsin-like serine proteases"/>
    <property type="match status" value="2"/>
</dbReference>
<dbReference type="Proteomes" id="UP001157974">
    <property type="component" value="Unassembled WGS sequence"/>
</dbReference>
<proteinExistence type="inferred from homology"/>
<reference evidence="5 6" key="1">
    <citation type="journal article" date="2023" name="Nat. Commun.">
        <title>Origin of minicircular mitochondrial genomes in red algae.</title>
        <authorList>
            <person name="Lee Y."/>
            <person name="Cho C.H."/>
            <person name="Lee Y.M."/>
            <person name="Park S.I."/>
            <person name="Yang J.H."/>
            <person name="West J.A."/>
            <person name="Bhattacharya D."/>
            <person name="Yoon H.S."/>
        </authorList>
    </citation>
    <scope>NUCLEOTIDE SEQUENCE [LARGE SCALE GENOMIC DNA]</scope>
    <source>
        <strain evidence="5 6">CCMP1338</strain>
        <tissue evidence="5">Whole cell</tissue>
    </source>
</reference>
<dbReference type="InterPro" id="IPR001314">
    <property type="entry name" value="Peptidase_S1A"/>
</dbReference>
<protein>
    <recommendedName>
        <fullName evidence="4">Peptidase S1 domain-containing protein</fullName>
    </recommendedName>
</protein>
<organism evidence="5 6">
    <name type="scientific">Rhodosorus marinus</name>
    <dbReference type="NCBI Taxonomy" id="101924"/>
    <lineage>
        <taxon>Eukaryota</taxon>
        <taxon>Rhodophyta</taxon>
        <taxon>Stylonematophyceae</taxon>
        <taxon>Stylonematales</taxon>
        <taxon>Stylonemataceae</taxon>
        <taxon>Rhodosorus</taxon>
    </lineage>
</organism>
<feature type="domain" description="Peptidase S1" evidence="4">
    <location>
        <begin position="60"/>
        <end position="300"/>
    </location>
</feature>
<keyword evidence="3" id="KW-0732">Signal</keyword>
<dbReference type="AlphaFoldDB" id="A0AAV8V275"/>
<evidence type="ECO:0000256" key="3">
    <source>
        <dbReference type="SAM" id="SignalP"/>
    </source>
</evidence>
<dbReference type="PRINTS" id="PR00722">
    <property type="entry name" value="CHYMOTRYPSIN"/>
</dbReference>
<dbReference type="SMART" id="SM00020">
    <property type="entry name" value="Tryp_SPc"/>
    <property type="match status" value="1"/>
</dbReference>
<keyword evidence="2" id="KW-1015">Disulfide bond</keyword>
<dbReference type="InterPro" id="IPR009003">
    <property type="entry name" value="Peptidase_S1_PA"/>
</dbReference>
<evidence type="ECO:0000256" key="2">
    <source>
        <dbReference type="ARBA" id="ARBA00023157"/>
    </source>
</evidence>
<evidence type="ECO:0000259" key="4">
    <source>
        <dbReference type="PROSITE" id="PS50240"/>
    </source>
</evidence>
<feature type="chain" id="PRO_5043866169" description="Peptidase S1 domain-containing protein" evidence="3">
    <location>
        <begin position="23"/>
        <end position="309"/>
    </location>
</feature>
<dbReference type="SUPFAM" id="SSF50494">
    <property type="entry name" value="Trypsin-like serine proteases"/>
    <property type="match status" value="1"/>
</dbReference>
<comment type="caution">
    <text evidence="5">The sequence shown here is derived from an EMBL/GenBank/DDBJ whole genome shotgun (WGS) entry which is preliminary data.</text>
</comment>
<accession>A0AAV8V275</accession>
<dbReference type="PANTHER" id="PTHR24276">
    <property type="entry name" value="POLYSERASE-RELATED"/>
    <property type="match status" value="1"/>
</dbReference>
<dbReference type="PANTHER" id="PTHR24276:SF96">
    <property type="entry name" value="PEPTIDASE S1 DOMAIN-CONTAINING PROTEIN"/>
    <property type="match status" value="1"/>
</dbReference>
<dbReference type="InterPro" id="IPR018114">
    <property type="entry name" value="TRYPSIN_HIS"/>
</dbReference>
<gene>
    <name evidence="5" type="ORF">NDN08_007619</name>
</gene>
<evidence type="ECO:0000256" key="1">
    <source>
        <dbReference type="ARBA" id="ARBA00007664"/>
    </source>
</evidence>
<dbReference type="PROSITE" id="PS50240">
    <property type="entry name" value="TRYPSIN_DOM"/>
    <property type="match status" value="1"/>
</dbReference>
<evidence type="ECO:0000313" key="6">
    <source>
        <dbReference type="Proteomes" id="UP001157974"/>
    </source>
</evidence>
<comment type="similarity">
    <text evidence="1">Belongs to the peptidase S1 family.</text>
</comment>
<name>A0AAV8V275_9RHOD</name>
<dbReference type="InterPro" id="IPR001254">
    <property type="entry name" value="Trypsin_dom"/>
</dbReference>
<dbReference type="EMBL" id="JAMWBK010000002">
    <property type="protein sequence ID" value="KAJ8907508.1"/>
    <property type="molecule type" value="Genomic_DNA"/>
</dbReference>
<evidence type="ECO:0000313" key="5">
    <source>
        <dbReference type="EMBL" id="KAJ8907508.1"/>
    </source>
</evidence>
<dbReference type="Pfam" id="PF00089">
    <property type="entry name" value="Trypsin"/>
    <property type="match status" value="1"/>
</dbReference>
<keyword evidence="6" id="KW-1185">Reference proteome</keyword>